<evidence type="ECO:0000259" key="1">
    <source>
        <dbReference type="Pfam" id="PF13480"/>
    </source>
</evidence>
<feature type="domain" description="BioF2-like acetyltransferase" evidence="1">
    <location>
        <begin position="176"/>
        <end position="319"/>
    </location>
</feature>
<dbReference type="RefSeq" id="WP_090068128.1">
    <property type="nucleotide sequence ID" value="NZ_FOVR01000001.1"/>
</dbReference>
<sequence>MPFSENYEIETHTEFDFEGEDYCSLFGASNATVFQNPQWLALLYGRLVPHSGARPLIISARRKDTGQLCLLLPLLHTSYLGLACVEPADCGTADYNAVVYDPAFEEELLSDGKISKVIVSLLKPCHLILFRKMQGDSKMLAHLLGEVIVGDMTSSGHDMPIWAPYEKWRTEILSNKLRTGLRRKHRKLVAIGEVSLRICKEEDDIKAVMKALQDQRRDRYSDDLFLEDSYFEFYSAVALEGVETGLSELSALYVGDDIIGIELGFIHDQCYHFILSGMQGGDYYKMSPGLQLIDYILDHRVALGDTRIDFTIGDEEYKSSFGAKPTRLRLMARPMTLLGRLALKTYMQGGPVKDFAKRLVAMARKK</sequence>
<evidence type="ECO:0000313" key="3">
    <source>
        <dbReference type="Proteomes" id="UP000199236"/>
    </source>
</evidence>
<name>A0A1I5A0L1_9HYPH</name>
<dbReference type="SUPFAM" id="SSF55729">
    <property type="entry name" value="Acyl-CoA N-acyltransferases (Nat)"/>
    <property type="match status" value="1"/>
</dbReference>
<proteinExistence type="predicted"/>
<gene>
    <name evidence="2" type="ORF">SAMN04488056_101301</name>
</gene>
<dbReference type="InterPro" id="IPR016181">
    <property type="entry name" value="Acyl_CoA_acyltransferase"/>
</dbReference>
<dbReference type="AlphaFoldDB" id="A0A1I5A0L1"/>
<protein>
    <submittedName>
        <fullName evidence="2">Acetyltransferase involved in cellulose biosynthesis, CelD/BcsL family</fullName>
    </submittedName>
</protein>
<dbReference type="STRING" id="655353.SAMN04488056_101301"/>
<dbReference type="InterPro" id="IPR038740">
    <property type="entry name" value="BioF2-like_GNAT_dom"/>
</dbReference>
<dbReference type="GO" id="GO:0016740">
    <property type="term" value="F:transferase activity"/>
    <property type="evidence" value="ECO:0007669"/>
    <property type="project" value="UniProtKB-KW"/>
</dbReference>
<accession>A0A1I5A0L1</accession>
<evidence type="ECO:0000313" key="2">
    <source>
        <dbReference type="EMBL" id="SFN55957.1"/>
    </source>
</evidence>
<dbReference type="OrthoDB" id="8193702at2"/>
<keyword evidence="2" id="KW-0808">Transferase</keyword>
<organism evidence="2 3">
    <name type="scientific">Cohaesibacter marisflavi</name>
    <dbReference type="NCBI Taxonomy" id="655353"/>
    <lineage>
        <taxon>Bacteria</taxon>
        <taxon>Pseudomonadati</taxon>
        <taxon>Pseudomonadota</taxon>
        <taxon>Alphaproteobacteria</taxon>
        <taxon>Hyphomicrobiales</taxon>
        <taxon>Cohaesibacteraceae</taxon>
    </lineage>
</organism>
<dbReference type="Pfam" id="PF13480">
    <property type="entry name" value="Acetyltransf_6"/>
    <property type="match status" value="1"/>
</dbReference>
<reference evidence="2 3" key="1">
    <citation type="submission" date="2016-10" db="EMBL/GenBank/DDBJ databases">
        <authorList>
            <person name="de Groot N.N."/>
        </authorList>
    </citation>
    <scope>NUCLEOTIDE SEQUENCE [LARGE SCALE GENOMIC DNA]</scope>
    <source>
        <strain evidence="2 3">CGMCC 1.9157</strain>
    </source>
</reference>
<dbReference type="Proteomes" id="UP000199236">
    <property type="component" value="Unassembled WGS sequence"/>
</dbReference>
<dbReference type="EMBL" id="FOVR01000001">
    <property type="protein sequence ID" value="SFN55957.1"/>
    <property type="molecule type" value="Genomic_DNA"/>
</dbReference>
<keyword evidence="3" id="KW-1185">Reference proteome</keyword>